<dbReference type="Proteomes" id="UP000438760">
    <property type="component" value="Unassembled WGS sequence"/>
</dbReference>
<evidence type="ECO:0000313" key="3">
    <source>
        <dbReference type="Proteomes" id="UP000438760"/>
    </source>
</evidence>
<evidence type="ECO:0000256" key="1">
    <source>
        <dbReference type="SAM" id="Phobius"/>
    </source>
</evidence>
<keyword evidence="1" id="KW-0812">Transmembrane</keyword>
<sequence length="164" mass="19102">MRHKAFFYLFVFSLLIIVFLYATNKNMTRSEEKKTEIANKRIDIIRDSLKSVVMELNEAKYFSIDGNSDAQEYFNYKTLDDNLAGIKEQVLALNHQENGNPLVPYGKVNDDKALINKVSILNHRWLIAEFFIGDLRGEVLVKYFYSEGKPTDFETIETVLYNNK</sequence>
<keyword evidence="2" id="KW-0378">Hydrolase</keyword>
<reference evidence="2 3" key="1">
    <citation type="submission" date="2019-11" db="EMBL/GenBank/DDBJ databases">
        <title>Genome of Strain BIT-d1.</title>
        <authorList>
            <person name="Yang Y."/>
        </authorList>
    </citation>
    <scope>NUCLEOTIDE SEQUENCE [LARGE SCALE GENOMIC DNA]</scope>
    <source>
        <strain evidence="2 3">BIT-d1</strain>
    </source>
</reference>
<evidence type="ECO:0000313" key="2">
    <source>
        <dbReference type="EMBL" id="MTG97796.1"/>
    </source>
</evidence>
<keyword evidence="1" id="KW-0472">Membrane</keyword>
<dbReference type="GO" id="GO:0016787">
    <property type="term" value="F:hydrolase activity"/>
    <property type="evidence" value="ECO:0007669"/>
    <property type="project" value="UniProtKB-KW"/>
</dbReference>
<comment type="caution">
    <text evidence="2">The sequence shown here is derived from an EMBL/GenBank/DDBJ whole genome shotgun (WGS) entry which is preliminary data.</text>
</comment>
<accession>A0A6I3LJP2</accession>
<organism evidence="2 3">
    <name type="scientific">Myroides albus</name>
    <dbReference type="NCBI Taxonomy" id="2562892"/>
    <lineage>
        <taxon>Bacteria</taxon>
        <taxon>Pseudomonadati</taxon>
        <taxon>Bacteroidota</taxon>
        <taxon>Flavobacteriia</taxon>
        <taxon>Flavobacteriales</taxon>
        <taxon>Flavobacteriaceae</taxon>
        <taxon>Myroides</taxon>
    </lineage>
</organism>
<name>A0A6I3LJP2_9FLAO</name>
<dbReference type="OrthoDB" id="1451701at2"/>
<gene>
    <name evidence="2" type="ORF">GJV76_06525</name>
</gene>
<dbReference type="EMBL" id="WMJX01000010">
    <property type="protein sequence ID" value="MTG97796.1"/>
    <property type="molecule type" value="Genomic_DNA"/>
</dbReference>
<keyword evidence="3" id="KW-1185">Reference proteome</keyword>
<dbReference type="AlphaFoldDB" id="A0A6I3LJP2"/>
<keyword evidence="1" id="KW-1133">Transmembrane helix</keyword>
<proteinExistence type="predicted"/>
<protein>
    <submittedName>
        <fullName evidence="2">Hydrolase</fullName>
    </submittedName>
</protein>
<feature type="transmembrane region" description="Helical" evidence="1">
    <location>
        <begin position="6"/>
        <end position="24"/>
    </location>
</feature>